<dbReference type="GO" id="GO:0003756">
    <property type="term" value="F:protein disulfide isomerase activity"/>
    <property type="evidence" value="ECO:0000318"/>
    <property type="project" value="GO_Central"/>
</dbReference>
<evidence type="ECO:0000313" key="5">
    <source>
        <dbReference type="EMBL" id="KMZ66668.1"/>
    </source>
</evidence>
<evidence type="ECO:0000313" key="6">
    <source>
        <dbReference type="Proteomes" id="UP000036987"/>
    </source>
</evidence>
<dbReference type="InterPro" id="IPR051063">
    <property type="entry name" value="PDI"/>
</dbReference>
<dbReference type="OMA" id="WCRHSRN"/>
<dbReference type="GO" id="GO:0005783">
    <property type="term" value="C:endoplasmic reticulum"/>
    <property type="evidence" value="ECO:0000318"/>
    <property type="project" value="GO_Central"/>
</dbReference>
<dbReference type="InterPro" id="IPR013766">
    <property type="entry name" value="Thioredoxin_domain"/>
</dbReference>
<dbReference type="AlphaFoldDB" id="A0A0K9PC94"/>
<reference evidence="6" key="1">
    <citation type="journal article" date="2016" name="Nature">
        <title>The genome of the seagrass Zostera marina reveals angiosperm adaptation to the sea.</title>
        <authorList>
            <person name="Olsen J.L."/>
            <person name="Rouze P."/>
            <person name="Verhelst B."/>
            <person name="Lin Y.-C."/>
            <person name="Bayer T."/>
            <person name="Collen J."/>
            <person name="Dattolo E."/>
            <person name="De Paoli E."/>
            <person name="Dittami S."/>
            <person name="Maumus F."/>
            <person name="Michel G."/>
            <person name="Kersting A."/>
            <person name="Lauritano C."/>
            <person name="Lohaus R."/>
            <person name="Toepel M."/>
            <person name="Tonon T."/>
            <person name="Vanneste K."/>
            <person name="Amirebrahimi M."/>
            <person name="Brakel J."/>
            <person name="Bostroem C."/>
            <person name="Chovatia M."/>
            <person name="Grimwood J."/>
            <person name="Jenkins J.W."/>
            <person name="Jueterbock A."/>
            <person name="Mraz A."/>
            <person name="Stam W.T."/>
            <person name="Tice H."/>
            <person name="Bornberg-Bauer E."/>
            <person name="Green P.J."/>
            <person name="Pearson G.A."/>
            <person name="Procaccini G."/>
            <person name="Duarte C.M."/>
            <person name="Schmutz J."/>
            <person name="Reusch T.B.H."/>
            <person name="Van de Peer Y."/>
        </authorList>
    </citation>
    <scope>NUCLEOTIDE SEQUENCE [LARGE SCALE GENOMIC DNA]</scope>
    <source>
        <strain evidence="6">cv. Finnish</strain>
    </source>
</reference>
<dbReference type="OrthoDB" id="72053at2759"/>
<dbReference type="GO" id="GO:0006457">
    <property type="term" value="P:protein folding"/>
    <property type="evidence" value="ECO:0000318"/>
    <property type="project" value="GO_Central"/>
</dbReference>
<sequence>MNSVRVEFLVLLLLIIFSFFLQTRSEIITLTSETFSDKVKEKDTVWFVKFCVPWCKHCKNLGMLWEDLAVVMEGNDEIEVGEVDCTLEKTVCTKVDIHTYPTFMVFYDGEEFAKYKGPKTVESLKSFVLEEAQKASRLKIEDDRDEL</sequence>
<comment type="similarity">
    <text evidence="1">Belongs to the protein disulfide isomerase family.</text>
</comment>
<keyword evidence="5" id="KW-0413">Isomerase</keyword>
<evidence type="ECO:0000256" key="2">
    <source>
        <dbReference type="ARBA" id="ARBA00022729"/>
    </source>
</evidence>
<evidence type="ECO:0000256" key="1">
    <source>
        <dbReference type="ARBA" id="ARBA00006347"/>
    </source>
</evidence>
<feature type="domain" description="Thioredoxin" evidence="4">
    <location>
        <begin position="10"/>
        <end position="134"/>
    </location>
</feature>
<dbReference type="Proteomes" id="UP000036987">
    <property type="component" value="Unassembled WGS sequence"/>
</dbReference>
<accession>A0A0K9PC94</accession>
<dbReference type="SUPFAM" id="SSF52833">
    <property type="entry name" value="Thioredoxin-like"/>
    <property type="match status" value="1"/>
</dbReference>
<dbReference type="Pfam" id="PF00085">
    <property type="entry name" value="Thioredoxin"/>
    <property type="match status" value="1"/>
</dbReference>
<proteinExistence type="inferred from homology"/>
<dbReference type="PANTHER" id="PTHR45672">
    <property type="entry name" value="PROTEIN DISULFIDE-ISOMERASE C17H9.14C-RELATED"/>
    <property type="match status" value="1"/>
</dbReference>
<organism evidence="5 6">
    <name type="scientific">Zostera marina</name>
    <name type="common">Eelgrass</name>
    <dbReference type="NCBI Taxonomy" id="29655"/>
    <lineage>
        <taxon>Eukaryota</taxon>
        <taxon>Viridiplantae</taxon>
        <taxon>Streptophyta</taxon>
        <taxon>Embryophyta</taxon>
        <taxon>Tracheophyta</taxon>
        <taxon>Spermatophyta</taxon>
        <taxon>Magnoliopsida</taxon>
        <taxon>Liliopsida</taxon>
        <taxon>Zosteraceae</taxon>
        <taxon>Zostera</taxon>
    </lineage>
</organism>
<protein>
    <submittedName>
        <fullName evidence="5">Protein disulfide isomerase-like 5-1</fullName>
    </submittedName>
</protein>
<feature type="chain" id="PRO_5005527846" evidence="3">
    <location>
        <begin position="26"/>
        <end position="147"/>
    </location>
</feature>
<gene>
    <name evidence="5" type="ORF">ZOSMA_28G00240</name>
</gene>
<comment type="caution">
    <text evidence="5">The sequence shown here is derived from an EMBL/GenBank/DDBJ whole genome shotgun (WGS) entry which is preliminary data.</text>
</comment>
<dbReference type="STRING" id="29655.A0A0K9PC94"/>
<name>A0A0K9PC94_ZOSMR</name>
<evidence type="ECO:0000256" key="3">
    <source>
        <dbReference type="SAM" id="SignalP"/>
    </source>
</evidence>
<feature type="signal peptide" evidence="3">
    <location>
        <begin position="1"/>
        <end position="25"/>
    </location>
</feature>
<dbReference type="Gene3D" id="3.40.30.10">
    <property type="entry name" value="Glutaredoxin"/>
    <property type="match status" value="1"/>
</dbReference>
<evidence type="ECO:0000259" key="4">
    <source>
        <dbReference type="PROSITE" id="PS51352"/>
    </source>
</evidence>
<dbReference type="PANTHER" id="PTHR45672:SF3">
    <property type="entry name" value="THIOREDOXIN DOMAIN-CONTAINING PROTEIN 5"/>
    <property type="match status" value="1"/>
</dbReference>
<dbReference type="PROSITE" id="PS51352">
    <property type="entry name" value="THIOREDOXIN_2"/>
    <property type="match status" value="1"/>
</dbReference>
<keyword evidence="2 3" id="KW-0732">Signal</keyword>
<keyword evidence="6" id="KW-1185">Reference proteome</keyword>
<dbReference type="InterPro" id="IPR036249">
    <property type="entry name" value="Thioredoxin-like_sf"/>
</dbReference>
<dbReference type="EMBL" id="LFYR01000958">
    <property type="protein sequence ID" value="KMZ66668.1"/>
    <property type="molecule type" value="Genomic_DNA"/>
</dbReference>